<reference evidence="1" key="1">
    <citation type="submission" date="2022-10" db="EMBL/GenBank/DDBJ databases">
        <title>Culturing micro-colonial fungi from biological soil crusts in the Mojave desert and describing Neophaeococcomyces mojavensis, and introducing the new genera and species Taxawa tesnikishii.</title>
        <authorList>
            <person name="Kurbessoian T."/>
            <person name="Stajich J.E."/>
        </authorList>
    </citation>
    <scope>NUCLEOTIDE SEQUENCE</scope>
    <source>
        <strain evidence="1">JES_112</strain>
    </source>
</reference>
<gene>
    <name evidence="1" type="ORF">H2198_005737</name>
</gene>
<sequence>MTLKESMRLDELNALSFHRVVISQDGLDHPSARHILLKERLLILPAANTLPTRRLYPRLGTYQPFRFFDLRNMSSTFMADEDRADQALSILRTVELSIATHMLTKDLGITDMLVCIGSLL</sequence>
<evidence type="ECO:0000313" key="1">
    <source>
        <dbReference type="EMBL" id="KAJ9655363.1"/>
    </source>
</evidence>
<comment type="caution">
    <text evidence="1">The sequence shown here is derived from an EMBL/GenBank/DDBJ whole genome shotgun (WGS) entry which is preliminary data.</text>
</comment>
<dbReference type="Proteomes" id="UP001172386">
    <property type="component" value="Unassembled WGS sequence"/>
</dbReference>
<dbReference type="EMBL" id="JAPDRQ010000098">
    <property type="protein sequence ID" value="KAJ9655363.1"/>
    <property type="molecule type" value="Genomic_DNA"/>
</dbReference>
<proteinExistence type="predicted"/>
<name>A0ACC3A4S6_9EURO</name>
<accession>A0ACC3A4S6</accession>
<keyword evidence="2" id="KW-1185">Reference proteome</keyword>
<organism evidence="1 2">
    <name type="scientific">Neophaeococcomyces mojaviensis</name>
    <dbReference type="NCBI Taxonomy" id="3383035"/>
    <lineage>
        <taxon>Eukaryota</taxon>
        <taxon>Fungi</taxon>
        <taxon>Dikarya</taxon>
        <taxon>Ascomycota</taxon>
        <taxon>Pezizomycotina</taxon>
        <taxon>Eurotiomycetes</taxon>
        <taxon>Chaetothyriomycetidae</taxon>
        <taxon>Chaetothyriales</taxon>
        <taxon>Chaetothyriales incertae sedis</taxon>
        <taxon>Neophaeococcomyces</taxon>
    </lineage>
</organism>
<protein>
    <submittedName>
        <fullName evidence="1">Uncharacterized protein</fullName>
    </submittedName>
</protein>
<evidence type="ECO:0000313" key="2">
    <source>
        <dbReference type="Proteomes" id="UP001172386"/>
    </source>
</evidence>